<dbReference type="Proteomes" id="UP001196530">
    <property type="component" value="Unassembled WGS sequence"/>
</dbReference>
<protein>
    <submittedName>
        <fullName evidence="1">Uncharacterized protein</fullName>
    </submittedName>
</protein>
<comment type="caution">
    <text evidence="1">The sequence shown here is derived from an EMBL/GenBank/DDBJ whole genome shotgun (WGS) entry which is preliminary data.</text>
</comment>
<gene>
    <name evidence="1" type="ORF">KL928_002510</name>
</gene>
<evidence type="ECO:0000313" key="2">
    <source>
        <dbReference type="Proteomes" id="UP001196530"/>
    </source>
</evidence>
<dbReference type="GeneID" id="66126561"/>
<dbReference type="RefSeq" id="XP_043059664.1">
    <property type="nucleotide sequence ID" value="XM_043202995.1"/>
</dbReference>
<dbReference type="AlphaFoldDB" id="A0AAN6I5R1"/>
<accession>A0AAN6I5R1</accession>
<evidence type="ECO:0000313" key="1">
    <source>
        <dbReference type="EMBL" id="KAG7818642.1"/>
    </source>
</evidence>
<reference evidence="1" key="1">
    <citation type="journal article" date="2021" name="G3 (Bethesda)">
        <title>Genomic diversity, chromosomal rearrangements, and interspecies hybridization in the ogataea polymorpha species complex.</title>
        <authorList>
            <person name="Hanson S.J."/>
            <person name="Cinneide E.O."/>
            <person name="Salzberg L.I."/>
            <person name="Wolfe K.H."/>
            <person name="McGowan J."/>
            <person name="Fitzpatrick D.A."/>
            <person name="Matlin K."/>
        </authorList>
    </citation>
    <scope>NUCLEOTIDE SEQUENCE</scope>
    <source>
        <strain evidence="1">61-244</strain>
    </source>
</reference>
<name>A0AAN6I5R1_PICAN</name>
<organism evidence="1 2">
    <name type="scientific">Pichia angusta</name>
    <name type="common">Yeast</name>
    <name type="synonym">Hansenula polymorpha</name>
    <dbReference type="NCBI Taxonomy" id="870730"/>
    <lineage>
        <taxon>Eukaryota</taxon>
        <taxon>Fungi</taxon>
        <taxon>Dikarya</taxon>
        <taxon>Ascomycota</taxon>
        <taxon>Saccharomycotina</taxon>
        <taxon>Pichiomycetes</taxon>
        <taxon>Pichiales</taxon>
        <taxon>Pichiaceae</taxon>
        <taxon>Ogataea</taxon>
    </lineage>
</organism>
<dbReference type="EMBL" id="JAHLUX010000005">
    <property type="protein sequence ID" value="KAG7818642.1"/>
    <property type="molecule type" value="Genomic_DNA"/>
</dbReference>
<sequence>MDCQAQSPQSANSKLAGNNQSWKQFLLSAIFYRIMSVKKEPELCCRNLYIISLRASAIPSAIRLYGLGAI</sequence>
<proteinExistence type="predicted"/>